<evidence type="ECO:0000256" key="6">
    <source>
        <dbReference type="PROSITE-ProRule" id="PRU00708"/>
    </source>
</evidence>
<dbReference type="GO" id="GO:0003729">
    <property type="term" value="F:mRNA binding"/>
    <property type="evidence" value="ECO:0007669"/>
    <property type="project" value="UniProtKB-ARBA"/>
</dbReference>
<evidence type="ECO:0000313" key="10">
    <source>
        <dbReference type="Proteomes" id="UP000634136"/>
    </source>
</evidence>
<dbReference type="InterPro" id="IPR011990">
    <property type="entry name" value="TPR-like_helical_dom_sf"/>
</dbReference>
<gene>
    <name evidence="9" type="ORF">G2W53_024535</name>
</gene>
<dbReference type="Proteomes" id="UP000634136">
    <property type="component" value="Unassembled WGS sequence"/>
</dbReference>
<comment type="similarity">
    <text evidence="2">Belongs to the PPR family. P subfamily.</text>
</comment>
<feature type="compositionally biased region" description="Basic and acidic residues" evidence="7">
    <location>
        <begin position="105"/>
        <end position="122"/>
    </location>
</feature>
<dbReference type="Gene3D" id="1.25.40.10">
    <property type="entry name" value="Tetratricopeptide repeat domain"/>
    <property type="match status" value="2"/>
</dbReference>
<name>A0A834WD75_9FABA</name>
<dbReference type="InterPro" id="IPR002885">
    <property type="entry name" value="PPR_rpt"/>
</dbReference>
<dbReference type="AlphaFoldDB" id="A0A834WD75"/>
<evidence type="ECO:0000256" key="5">
    <source>
        <dbReference type="ARBA" id="ARBA00023128"/>
    </source>
</evidence>
<feature type="domain" description="PROP1-like PPR" evidence="8">
    <location>
        <begin position="408"/>
        <end position="533"/>
    </location>
</feature>
<proteinExistence type="inferred from homology"/>
<dbReference type="FunFam" id="1.25.40.10:FF:000394">
    <property type="entry name" value="Pentatricopeptide repeat-containing protein, mitochondrial"/>
    <property type="match status" value="1"/>
</dbReference>
<keyword evidence="3" id="KW-0677">Repeat</keyword>
<keyword evidence="5" id="KW-0496">Mitochondrion</keyword>
<accession>A0A834WD75</accession>
<dbReference type="PANTHER" id="PTHR45717">
    <property type="entry name" value="OS12G0527900 PROTEIN"/>
    <property type="match status" value="1"/>
</dbReference>
<dbReference type="Pfam" id="PF17177">
    <property type="entry name" value="PPR_long"/>
    <property type="match status" value="2"/>
</dbReference>
<evidence type="ECO:0000256" key="3">
    <source>
        <dbReference type="ARBA" id="ARBA00022737"/>
    </source>
</evidence>
<evidence type="ECO:0000256" key="7">
    <source>
        <dbReference type="SAM" id="MobiDB-lite"/>
    </source>
</evidence>
<evidence type="ECO:0000313" key="9">
    <source>
        <dbReference type="EMBL" id="KAF7819080.1"/>
    </source>
</evidence>
<protein>
    <submittedName>
        <fullName evidence="9">Pentatricopeptide repeat-containing protein</fullName>
    </submittedName>
</protein>
<feature type="region of interest" description="Disordered" evidence="7">
    <location>
        <begin position="98"/>
        <end position="126"/>
    </location>
</feature>
<reference evidence="9" key="1">
    <citation type="submission" date="2020-09" db="EMBL/GenBank/DDBJ databases">
        <title>Genome-Enabled Discovery of Anthraquinone Biosynthesis in Senna tora.</title>
        <authorList>
            <person name="Kang S.-H."/>
            <person name="Pandey R.P."/>
            <person name="Lee C.-M."/>
            <person name="Sim J.-S."/>
            <person name="Jeong J.-T."/>
            <person name="Choi B.-S."/>
            <person name="Jung M."/>
            <person name="Ginzburg D."/>
            <person name="Zhao K."/>
            <person name="Won S.Y."/>
            <person name="Oh T.-J."/>
            <person name="Yu Y."/>
            <person name="Kim N.-H."/>
            <person name="Lee O.R."/>
            <person name="Lee T.-H."/>
            <person name="Bashyal P."/>
            <person name="Kim T.-S."/>
            <person name="Lee W.-H."/>
            <person name="Kawkins C."/>
            <person name="Kim C.-K."/>
            <person name="Kim J.S."/>
            <person name="Ahn B.O."/>
            <person name="Rhee S.Y."/>
            <person name="Sohng J.K."/>
        </authorList>
    </citation>
    <scope>NUCLEOTIDE SEQUENCE</scope>
    <source>
        <tissue evidence="9">Leaf</tissue>
    </source>
</reference>
<evidence type="ECO:0000256" key="4">
    <source>
        <dbReference type="ARBA" id="ARBA00022946"/>
    </source>
</evidence>
<dbReference type="PROSITE" id="PS51375">
    <property type="entry name" value="PPR"/>
    <property type="match status" value="1"/>
</dbReference>
<evidence type="ECO:0000256" key="2">
    <source>
        <dbReference type="ARBA" id="ARBA00007626"/>
    </source>
</evidence>
<dbReference type="InterPro" id="IPR033443">
    <property type="entry name" value="PROP1-like_PPR_dom"/>
</dbReference>
<dbReference type="PANTHER" id="PTHR45717:SF15">
    <property type="entry name" value="AGL218WP"/>
    <property type="match status" value="1"/>
</dbReference>
<feature type="repeat" description="PPR" evidence="6">
    <location>
        <begin position="470"/>
        <end position="505"/>
    </location>
</feature>
<dbReference type="EMBL" id="JAAIUW010000008">
    <property type="protein sequence ID" value="KAF7819080.1"/>
    <property type="molecule type" value="Genomic_DNA"/>
</dbReference>
<dbReference type="OrthoDB" id="739241at2759"/>
<keyword evidence="10" id="KW-1185">Reference proteome</keyword>
<organism evidence="9 10">
    <name type="scientific">Senna tora</name>
    <dbReference type="NCBI Taxonomy" id="362788"/>
    <lineage>
        <taxon>Eukaryota</taxon>
        <taxon>Viridiplantae</taxon>
        <taxon>Streptophyta</taxon>
        <taxon>Embryophyta</taxon>
        <taxon>Tracheophyta</taxon>
        <taxon>Spermatophyta</taxon>
        <taxon>Magnoliopsida</taxon>
        <taxon>eudicotyledons</taxon>
        <taxon>Gunneridae</taxon>
        <taxon>Pentapetalae</taxon>
        <taxon>rosids</taxon>
        <taxon>fabids</taxon>
        <taxon>Fabales</taxon>
        <taxon>Fabaceae</taxon>
        <taxon>Caesalpinioideae</taxon>
        <taxon>Cassia clade</taxon>
        <taxon>Senna</taxon>
    </lineage>
</organism>
<comment type="subcellular location">
    <subcellularLocation>
        <location evidence="1">Mitochondrion</location>
    </subcellularLocation>
</comment>
<dbReference type="GO" id="GO:0005739">
    <property type="term" value="C:mitochondrion"/>
    <property type="evidence" value="ECO:0007669"/>
    <property type="project" value="UniProtKB-SubCell"/>
</dbReference>
<sequence length="597" mass="68175">MWAVRRASVSLRSQGFSAGTLRACCVQLTPTTIAEDEAGISESHLSSNTLPLKTFYHTGQTFLNIIGDRRELSSQADARAKKEVDDMEYGISEQEISYDNEDIEEQHNDPELSDAKIDSTEKKSRKKKAQSNLFKAITNSQSLSINSTLAKWVEEGKELSRSEISLAMINLRGLRMYGKALQLSEWVEEKQQIEFTESDYVSRLDLIAKVRGVHKAEMYVERIPNSFRGEKVYRTLLANCVSESKVIKAEETFSKMKDLELPLSTFTYNQLLLLYKRTNKKKVAHVISLMEKDKVKPSLFTYKILIDLKGYSKDIAGMEQIVETMKSEGVEPDIQIKLSLAKHYVSAGREKKAEVVLKEMQGENLKENRWLCGYLLSIYADMGKADEVERVWTACESDPRTPECFAAIEAWGKVKNVEKAEAVFEMMMNKWEKLSSRQYAVLLRVYATNNMLMKGKDLIKRMAYSGCRMGPFTWDALVKLYVQAGEVEKADSVLQKAIQKDQLKPMYGTYKVILNQYARRGDIHNTEKIFLRLREAGYVSRISSFHTLLEAYINAKVPAYGIRERMKADNLYPNHATAIRLAQVEAFRRTSVSDLIE</sequence>
<evidence type="ECO:0000259" key="8">
    <source>
        <dbReference type="Pfam" id="PF17177"/>
    </source>
</evidence>
<comment type="caution">
    <text evidence="9">The sequence shown here is derived from an EMBL/GenBank/DDBJ whole genome shotgun (WGS) entry which is preliminary data.</text>
</comment>
<feature type="domain" description="PROP1-like PPR" evidence="8">
    <location>
        <begin position="228"/>
        <end position="393"/>
    </location>
</feature>
<keyword evidence="4" id="KW-0809">Transit peptide</keyword>
<evidence type="ECO:0000256" key="1">
    <source>
        <dbReference type="ARBA" id="ARBA00004173"/>
    </source>
</evidence>